<dbReference type="Proteomes" id="UP001141422">
    <property type="component" value="Unassembled WGS sequence"/>
</dbReference>
<evidence type="ECO:0000313" key="2">
    <source>
        <dbReference type="EMBL" id="MCZ0861262.1"/>
    </source>
</evidence>
<accession>A0ABT4IHN9</accession>
<sequence>MKSIENINTKISEGTAVVWTASEFKKHIRAGETITPGDVDVVTCGTFGVMSGTAAVLAFQAAPAGSFTHAHSLTLNGVPAHIGPCPNESNGHVDAIVYGTAQSDRPGYGGGHLFADLVAGKSVEAVIETDTGTITKPITLADMSSAKMIVTRGAFKNYMAFVNPGEEEVSTIFSVLPMQGNMREATFSGCGEINPLENDPELRYHTPGTAALVNGAPGIILGTGTRTSAAKPNLSLAADMREMDPNLMGGFKMIAGCECLTSVATAIPVTDSAAIAALSVLDEHIPLPVANVANRTAFDTATYADAWSGDARIHAVPDNCKTPDCIRCRDLCPREAIRPDLTITKSCMGCLTCVAVCPDHVFSAETGTLRTISGDIPIVLRQSDRVRGELAALLLRSRIRAGNWKLGGVL</sequence>
<keyword evidence="3" id="KW-1185">Reference proteome</keyword>
<gene>
    <name evidence="2" type="ORF">O0S10_08525</name>
</gene>
<dbReference type="PROSITE" id="PS51379">
    <property type="entry name" value="4FE4S_FER_2"/>
    <property type="match status" value="1"/>
</dbReference>
<dbReference type="InterPro" id="IPR017896">
    <property type="entry name" value="4Fe4S_Fe-S-bd"/>
</dbReference>
<dbReference type="Gene3D" id="3.30.70.20">
    <property type="match status" value="1"/>
</dbReference>
<dbReference type="SUPFAM" id="SSF54862">
    <property type="entry name" value="4Fe-4S ferredoxins"/>
    <property type="match status" value="1"/>
</dbReference>
<reference evidence="2" key="1">
    <citation type="submission" date="2022-12" db="EMBL/GenBank/DDBJ databases">
        <title>Isolation and characterisation of novel Methanocorpusculum spp. from native Australian herbivores indicates the genus is ancestrally host-associated.</title>
        <authorList>
            <person name="Volmer J.G."/>
            <person name="Soo R.M."/>
            <person name="Evans P.N."/>
            <person name="Hoedt E.C."/>
            <person name="Astorga Alsina A.L."/>
            <person name="Woodcroft B.J."/>
            <person name="Tyson G.W."/>
            <person name="Hugenholtz P."/>
            <person name="Morrison M."/>
        </authorList>
    </citation>
    <scope>NUCLEOTIDE SEQUENCE</scope>
    <source>
        <strain evidence="2">MG</strain>
    </source>
</reference>
<dbReference type="InterPro" id="IPR002708">
    <property type="entry name" value="HcyBio"/>
</dbReference>
<evidence type="ECO:0000313" key="3">
    <source>
        <dbReference type="Proteomes" id="UP001141422"/>
    </source>
</evidence>
<evidence type="ECO:0000259" key="1">
    <source>
        <dbReference type="PROSITE" id="PS51379"/>
    </source>
</evidence>
<dbReference type="RefSeq" id="WP_268925451.1">
    <property type="nucleotide sequence ID" value="NZ_JAPTGB010000019.1"/>
</dbReference>
<organism evidence="2 3">
    <name type="scientific">Methanocorpusculum petauri</name>
    <dbReference type="NCBI Taxonomy" id="3002863"/>
    <lineage>
        <taxon>Archaea</taxon>
        <taxon>Methanobacteriati</taxon>
        <taxon>Methanobacteriota</taxon>
        <taxon>Stenosarchaea group</taxon>
        <taxon>Methanomicrobia</taxon>
        <taxon>Methanomicrobiales</taxon>
        <taxon>Methanocorpusculaceae</taxon>
        <taxon>Methanocorpusculum</taxon>
    </lineage>
</organism>
<proteinExistence type="predicted"/>
<dbReference type="PROSITE" id="PS00198">
    <property type="entry name" value="4FE4S_FER_1"/>
    <property type="match status" value="1"/>
</dbReference>
<feature type="domain" description="4Fe-4S ferredoxin-type" evidence="1">
    <location>
        <begin position="337"/>
        <end position="367"/>
    </location>
</feature>
<comment type="caution">
    <text evidence="2">The sequence shown here is derived from an EMBL/GenBank/DDBJ whole genome shotgun (WGS) entry which is preliminary data.</text>
</comment>
<dbReference type="InterPro" id="IPR017900">
    <property type="entry name" value="4Fe4S_Fe_S_CS"/>
</dbReference>
<dbReference type="Pfam" id="PF01837">
    <property type="entry name" value="HcyBio"/>
    <property type="match status" value="1"/>
</dbReference>
<name>A0ABT4IHN9_9EURY</name>
<dbReference type="EMBL" id="JAPTGB010000019">
    <property type="protein sequence ID" value="MCZ0861262.1"/>
    <property type="molecule type" value="Genomic_DNA"/>
</dbReference>
<dbReference type="NCBIfam" id="TIGR03287">
    <property type="entry name" value="methan_mark_16"/>
    <property type="match status" value="1"/>
</dbReference>
<protein>
    <submittedName>
        <fullName evidence="2">Methanogenesis marker 16 metalloprotein</fullName>
    </submittedName>
</protein>
<dbReference type="InterPro" id="IPR017677">
    <property type="entry name" value="Methan_mark_16"/>
</dbReference>